<dbReference type="GO" id="GO:0000287">
    <property type="term" value="F:magnesium ion binding"/>
    <property type="evidence" value="ECO:0007669"/>
    <property type="project" value="UniProtKB-UniRule"/>
</dbReference>
<comment type="catalytic activity">
    <reaction evidence="10 11">
        <text>shikimate + ATP = 3-phosphoshikimate + ADP + H(+)</text>
        <dbReference type="Rhea" id="RHEA:13121"/>
        <dbReference type="ChEBI" id="CHEBI:15378"/>
        <dbReference type="ChEBI" id="CHEBI:30616"/>
        <dbReference type="ChEBI" id="CHEBI:36208"/>
        <dbReference type="ChEBI" id="CHEBI:145989"/>
        <dbReference type="ChEBI" id="CHEBI:456216"/>
        <dbReference type="EC" id="2.7.1.71"/>
    </reaction>
</comment>
<dbReference type="GO" id="GO:0009073">
    <property type="term" value="P:aromatic amino acid family biosynthetic process"/>
    <property type="evidence" value="ECO:0007669"/>
    <property type="project" value="UniProtKB-KW"/>
</dbReference>
<protein>
    <recommendedName>
        <fullName evidence="3 11">Shikimate kinase</fullName>
        <shortName evidence="11">SK</shortName>
        <ecNumber evidence="3 11">2.7.1.71</ecNumber>
    </recommendedName>
</protein>
<dbReference type="GO" id="GO:0009423">
    <property type="term" value="P:chorismate biosynthetic process"/>
    <property type="evidence" value="ECO:0007669"/>
    <property type="project" value="UniProtKB-UniRule"/>
</dbReference>
<feature type="binding site" evidence="11">
    <location>
        <position position="117"/>
    </location>
    <ligand>
        <name>ATP</name>
        <dbReference type="ChEBI" id="CHEBI:30616"/>
    </ligand>
</feature>
<dbReference type="PRINTS" id="PR01100">
    <property type="entry name" value="SHIKIMTKNASE"/>
</dbReference>
<evidence type="ECO:0000256" key="7">
    <source>
        <dbReference type="ARBA" id="ARBA00022777"/>
    </source>
</evidence>
<dbReference type="PROSITE" id="PS01128">
    <property type="entry name" value="SHIKIMATE_KINASE"/>
    <property type="match status" value="1"/>
</dbReference>
<feature type="binding site" evidence="11">
    <location>
        <position position="34"/>
    </location>
    <ligand>
        <name>substrate</name>
    </ligand>
</feature>
<keyword evidence="4 11" id="KW-0028">Amino-acid biosynthesis</keyword>
<gene>
    <name evidence="11 12" type="primary">aroK</name>
    <name evidence="12" type="ORF">Ato02nite_095060</name>
</gene>
<comment type="pathway">
    <text evidence="1 11">Metabolic intermediate biosynthesis; chorismate biosynthesis; chorismate from D-erythrose 4-phosphate and phosphoenolpyruvate: step 5/7.</text>
</comment>
<evidence type="ECO:0000256" key="1">
    <source>
        <dbReference type="ARBA" id="ARBA00004842"/>
    </source>
</evidence>
<evidence type="ECO:0000256" key="4">
    <source>
        <dbReference type="ARBA" id="ARBA00022605"/>
    </source>
</evidence>
<evidence type="ECO:0000256" key="10">
    <source>
        <dbReference type="ARBA" id="ARBA00048567"/>
    </source>
</evidence>
<keyword evidence="11" id="KW-0963">Cytoplasm</keyword>
<comment type="similarity">
    <text evidence="2 11">Belongs to the shikimate kinase family.</text>
</comment>
<accession>A0A919WCN3</accession>
<dbReference type="CDD" id="cd00464">
    <property type="entry name" value="SK"/>
    <property type="match status" value="1"/>
</dbReference>
<feature type="binding site" evidence="11">
    <location>
        <position position="80"/>
    </location>
    <ligand>
        <name>substrate</name>
    </ligand>
</feature>
<comment type="subunit">
    <text evidence="11">Monomer.</text>
</comment>
<feature type="binding site" evidence="11">
    <location>
        <position position="58"/>
    </location>
    <ligand>
        <name>substrate</name>
    </ligand>
</feature>
<proteinExistence type="inferred from homology"/>
<dbReference type="GO" id="GO:0005829">
    <property type="term" value="C:cytosol"/>
    <property type="evidence" value="ECO:0007669"/>
    <property type="project" value="TreeGrafter"/>
</dbReference>
<dbReference type="PANTHER" id="PTHR21087:SF16">
    <property type="entry name" value="SHIKIMATE KINASE 1, CHLOROPLASTIC"/>
    <property type="match status" value="1"/>
</dbReference>
<keyword evidence="11" id="KW-0460">Magnesium</keyword>
<dbReference type="Proteomes" id="UP000677082">
    <property type="component" value="Unassembled WGS sequence"/>
</dbReference>
<comment type="subcellular location">
    <subcellularLocation>
        <location evidence="11">Cytoplasm</location>
    </subcellularLocation>
</comment>
<keyword evidence="11" id="KW-0479">Metal-binding</keyword>
<dbReference type="GO" id="GO:0008652">
    <property type="term" value="P:amino acid biosynthetic process"/>
    <property type="evidence" value="ECO:0007669"/>
    <property type="project" value="UniProtKB-KW"/>
</dbReference>
<keyword evidence="5 11" id="KW-0808">Transferase</keyword>
<evidence type="ECO:0000256" key="9">
    <source>
        <dbReference type="ARBA" id="ARBA00023141"/>
    </source>
</evidence>
<evidence type="ECO:0000256" key="3">
    <source>
        <dbReference type="ARBA" id="ARBA00012154"/>
    </source>
</evidence>
<keyword evidence="7 11" id="KW-0418">Kinase</keyword>
<evidence type="ECO:0000256" key="11">
    <source>
        <dbReference type="HAMAP-Rule" id="MF_00109"/>
    </source>
</evidence>
<keyword evidence="13" id="KW-1185">Reference proteome</keyword>
<dbReference type="InterPro" id="IPR027417">
    <property type="entry name" value="P-loop_NTPase"/>
</dbReference>
<evidence type="ECO:0000256" key="2">
    <source>
        <dbReference type="ARBA" id="ARBA00006997"/>
    </source>
</evidence>
<keyword evidence="8 11" id="KW-0067">ATP-binding</keyword>
<organism evidence="12 13">
    <name type="scientific">Paractinoplanes toevensis</name>
    <dbReference type="NCBI Taxonomy" id="571911"/>
    <lineage>
        <taxon>Bacteria</taxon>
        <taxon>Bacillati</taxon>
        <taxon>Actinomycetota</taxon>
        <taxon>Actinomycetes</taxon>
        <taxon>Micromonosporales</taxon>
        <taxon>Micromonosporaceae</taxon>
        <taxon>Paractinoplanes</taxon>
    </lineage>
</organism>
<dbReference type="HAMAP" id="MF_00109">
    <property type="entry name" value="Shikimate_kinase"/>
    <property type="match status" value="1"/>
</dbReference>
<dbReference type="EMBL" id="BOQN01000156">
    <property type="protein sequence ID" value="GIM97713.1"/>
    <property type="molecule type" value="Genomic_DNA"/>
</dbReference>
<dbReference type="RefSeq" id="WP_213013339.1">
    <property type="nucleotide sequence ID" value="NZ_BOQN01000156.1"/>
</dbReference>
<evidence type="ECO:0000313" key="13">
    <source>
        <dbReference type="Proteomes" id="UP000677082"/>
    </source>
</evidence>
<dbReference type="Gene3D" id="3.40.50.300">
    <property type="entry name" value="P-loop containing nucleotide triphosphate hydrolases"/>
    <property type="match status" value="1"/>
</dbReference>
<comment type="cofactor">
    <cofactor evidence="11">
        <name>Mg(2+)</name>
        <dbReference type="ChEBI" id="CHEBI:18420"/>
    </cofactor>
    <text evidence="11">Binds 1 Mg(2+) ion per subunit.</text>
</comment>
<dbReference type="GO" id="GO:0004765">
    <property type="term" value="F:shikimate kinase activity"/>
    <property type="evidence" value="ECO:0007669"/>
    <property type="project" value="UniProtKB-UniRule"/>
</dbReference>
<sequence>MAPIAVIVGAPGAGKTTIGGLVAGVLGVPFVDTDAIIEAEAGKPIPEIFIDDGEDAFRALERAAIATALADFAGILALGGGAILSEETRELLSRHTVVYLSVELSDAVRRVGLGAGRPLLAMNPRATLKYLLDQRRPLYSAVATHTVATDGRDPADIADEVVTLLK</sequence>
<evidence type="ECO:0000313" key="12">
    <source>
        <dbReference type="EMBL" id="GIM97713.1"/>
    </source>
</evidence>
<dbReference type="InterPro" id="IPR000623">
    <property type="entry name" value="Shikimate_kinase/TSH1"/>
</dbReference>
<dbReference type="Pfam" id="PF01202">
    <property type="entry name" value="SKI"/>
    <property type="match status" value="1"/>
</dbReference>
<dbReference type="AlphaFoldDB" id="A0A919WCN3"/>
<name>A0A919WCN3_9ACTN</name>
<dbReference type="GO" id="GO:0005524">
    <property type="term" value="F:ATP binding"/>
    <property type="evidence" value="ECO:0007669"/>
    <property type="project" value="UniProtKB-UniRule"/>
</dbReference>
<evidence type="ECO:0000256" key="6">
    <source>
        <dbReference type="ARBA" id="ARBA00022741"/>
    </source>
</evidence>
<keyword evidence="9 11" id="KW-0057">Aromatic amino acid biosynthesis</keyword>
<dbReference type="InterPro" id="IPR031322">
    <property type="entry name" value="Shikimate/glucono_kinase"/>
</dbReference>
<evidence type="ECO:0000256" key="8">
    <source>
        <dbReference type="ARBA" id="ARBA00022840"/>
    </source>
</evidence>
<dbReference type="EC" id="2.7.1.71" evidence="3 11"/>
<dbReference type="PANTHER" id="PTHR21087">
    <property type="entry name" value="SHIKIMATE KINASE"/>
    <property type="match status" value="1"/>
</dbReference>
<comment type="function">
    <text evidence="11">Catalyzes the specific phosphorylation of the 3-hydroxyl group of shikimic acid using ATP as a cosubstrate.</text>
</comment>
<feature type="binding site" evidence="11">
    <location>
        <position position="135"/>
    </location>
    <ligand>
        <name>substrate</name>
    </ligand>
</feature>
<reference evidence="12 13" key="1">
    <citation type="submission" date="2021-03" db="EMBL/GenBank/DDBJ databases">
        <title>Whole genome shotgun sequence of Actinoplanes toevensis NBRC 105298.</title>
        <authorList>
            <person name="Komaki H."/>
            <person name="Tamura T."/>
        </authorList>
    </citation>
    <scope>NUCLEOTIDE SEQUENCE [LARGE SCALE GENOMIC DNA]</scope>
    <source>
        <strain evidence="12 13">NBRC 105298</strain>
    </source>
</reference>
<feature type="binding site" evidence="11">
    <location>
        <position position="152"/>
    </location>
    <ligand>
        <name>ATP</name>
        <dbReference type="ChEBI" id="CHEBI:30616"/>
    </ligand>
</feature>
<dbReference type="InterPro" id="IPR023000">
    <property type="entry name" value="Shikimate_kinase_CS"/>
</dbReference>
<dbReference type="SUPFAM" id="SSF52540">
    <property type="entry name" value="P-loop containing nucleoside triphosphate hydrolases"/>
    <property type="match status" value="1"/>
</dbReference>
<feature type="binding site" evidence="11">
    <location>
        <begin position="12"/>
        <end position="17"/>
    </location>
    <ligand>
        <name>ATP</name>
        <dbReference type="ChEBI" id="CHEBI:30616"/>
    </ligand>
</feature>
<comment type="caution">
    <text evidence="12">The sequence shown here is derived from an EMBL/GenBank/DDBJ whole genome shotgun (WGS) entry which is preliminary data.</text>
</comment>
<evidence type="ECO:0000256" key="5">
    <source>
        <dbReference type="ARBA" id="ARBA00022679"/>
    </source>
</evidence>
<feature type="binding site" evidence="11">
    <location>
        <position position="16"/>
    </location>
    <ligand>
        <name>Mg(2+)</name>
        <dbReference type="ChEBI" id="CHEBI:18420"/>
    </ligand>
</feature>
<keyword evidence="6 11" id="KW-0547">Nucleotide-binding</keyword>